<sequence>MQPLDKADLYRQTNQSLYGCGFTGAPAQTAIITSLALAYVLIFQTAIRLHLSQSNFAGSLRTADTYTRKIVISLTILGGCCVPQLLRAQDAFPLVPPAAEPRNAETSRDQVGRRFIPPSSFPKSPAGVEDLMKQETPQSLETDLTLDALLMMATENNPTLVQAQQQIQGTLGKALEAGLYPNPTFYYIAEQIFVDSETDTDTPGEFQGGAVQQEIVTANKREISRRKYQQRAKTAEWMAVAQQWRVCNDVRIHFWQTLGHRQIVDIRRELLKAAEDSALTTREQVNLGQATQAELHLSNVSLQRTRLSLLNAENMYRSQFAMLSSLVGVELEPQPLKGELKADMESMIDFNQAVENLYSDSPEVLAATAKWQADCVTLERERVEPIPNIFVKAATGYNHEAREPVASVQVFLEVLIFDRNQGTIQQAEADLARQNTEIQRTRLRLRQDLALHYQKYLTALQHVIEFQSVILPEAKAAYANQLGAYKDDRQNWGDVLKTQREYYQLREQFVHHLIAWRTNETLINGFLLHGGLKAAESPTPPGHIDSVAQPR</sequence>
<name>A0A517WAW0_9PLAN</name>
<dbReference type="Proteomes" id="UP000320722">
    <property type="component" value="Chromosome"/>
</dbReference>
<accession>A0A517WAW0</accession>
<proteinExistence type="predicted"/>
<dbReference type="Gene3D" id="1.20.1600.10">
    <property type="entry name" value="Outer membrane efflux proteins (OEP)"/>
    <property type="match status" value="1"/>
</dbReference>
<evidence type="ECO:0000313" key="1">
    <source>
        <dbReference type="EMBL" id="QDU02387.1"/>
    </source>
</evidence>
<organism evidence="1 2">
    <name type="scientific">Gimesia chilikensis</name>
    <dbReference type="NCBI Taxonomy" id="2605989"/>
    <lineage>
        <taxon>Bacteria</taxon>
        <taxon>Pseudomonadati</taxon>
        <taxon>Planctomycetota</taxon>
        <taxon>Planctomycetia</taxon>
        <taxon>Planctomycetales</taxon>
        <taxon>Planctomycetaceae</taxon>
        <taxon>Gimesia</taxon>
    </lineage>
</organism>
<reference evidence="1 2" key="1">
    <citation type="submission" date="2019-02" db="EMBL/GenBank/DDBJ databases">
        <title>Deep-cultivation of Planctomycetes and their phenomic and genomic characterization uncovers novel biology.</title>
        <authorList>
            <person name="Wiegand S."/>
            <person name="Jogler M."/>
            <person name="Boedeker C."/>
            <person name="Pinto D."/>
            <person name="Vollmers J."/>
            <person name="Rivas-Marin E."/>
            <person name="Kohn T."/>
            <person name="Peeters S.H."/>
            <person name="Heuer A."/>
            <person name="Rast P."/>
            <person name="Oberbeckmann S."/>
            <person name="Bunk B."/>
            <person name="Jeske O."/>
            <person name="Meyerdierks A."/>
            <person name="Storesund J.E."/>
            <person name="Kallscheuer N."/>
            <person name="Luecker S."/>
            <person name="Lage O.M."/>
            <person name="Pohl T."/>
            <person name="Merkel B.J."/>
            <person name="Hornburger P."/>
            <person name="Mueller R.-W."/>
            <person name="Bruemmer F."/>
            <person name="Labrenz M."/>
            <person name="Spormann A.M."/>
            <person name="Op den Camp H."/>
            <person name="Overmann J."/>
            <person name="Amann R."/>
            <person name="Jetten M.S.M."/>
            <person name="Mascher T."/>
            <person name="Medema M.H."/>
            <person name="Devos D.P."/>
            <person name="Kaster A.-K."/>
            <person name="Ovreas L."/>
            <person name="Rohde M."/>
            <person name="Galperin M.Y."/>
            <person name="Jogler C."/>
        </authorList>
    </citation>
    <scope>NUCLEOTIDE SEQUENCE [LARGE SCALE GENOMIC DNA]</scope>
    <source>
        <strain evidence="1 2">V6</strain>
    </source>
</reference>
<dbReference type="InterPro" id="IPR010131">
    <property type="entry name" value="MdtP/NodT-like"/>
</dbReference>
<dbReference type="EMBL" id="CP036347">
    <property type="protein sequence ID" value="QDU02387.1"/>
    <property type="molecule type" value="Genomic_DNA"/>
</dbReference>
<protein>
    <submittedName>
        <fullName evidence="1">Cobalt-zinc-cadmium resistance protein CzcC</fullName>
    </submittedName>
</protein>
<dbReference type="GO" id="GO:0015562">
    <property type="term" value="F:efflux transmembrane transporter activity"/>
    <property type="evidence" value="ECO:0007669"/>
    <property type="project" value="InterPro"/>
</dbReference>
<dbReference type="AlphaFoldDB" id="A0A517WAW0"/>
<evidence type="ECO:0000313" key="2">
    <source>
        <dbReference type="Proteomes" id="UP000320722"/>
    </source>
</evidence>
<dbReference type="PANTHER" id="PTHR30203:SF24">
    <property type="entry name" value="BLR4935 PROTEIN"/>
    <property type="match status" value="1"/>
</dbReference>
<gene>
    <name evidence="1" type="primary">czcC_3</name>
    <name evidence="1" type="ORF">V6x_20890</name>
</gene>
<dbReference type="PANTHER" id="PTHR30203">
    <property type="entry name" value="OUTER MEMBRANE CATION EFFLUX PROTEIN"/>
    <property type="match status" value="1"/>
</dbReference>
<dbReference type="SUPFAM" id="SSF56954">
    <property type="entry name" value="Outer membrane efflux proteins (OEP)"/>
    <property type="match status" value="1"/>
</dbReference>